<evidence type="ECO:0000256" key="1">
    <source>
        <dbReference type="SAM" id="MobiDB-lite"/>
    </source>
</evidence>
<dbReference type="Gene3D" id="3.40.50.720">
    <property type="entry name" value="NAD(P)-binding Rossmann-like Domain"/>
    <property type="match status" value="1"/>
</dbReference>
<dbReference type="Proteomes" id="UP000824005">
    <property type="component" value="Unassembled WGS sequence"/>
</dbReference>
<evidence type="ECO:0000259" key="2">
    <source>
        <dbReference type="PROSITE" id="PS50206"/>
    </source>
</evidence>
<name>A0A9D2CBH7_9MICO</name>
<dbReference type="GO" id="GO:0016779">
    <property type="term" value="F:nucleotidyltransferase activity"/>
    <property type="evidence" value="ECO:0007669"/>
    <property type="project" value="UniProtKB-KW"/>
</dbReference>
<dbReference type="GO" id="GO:0005829">
    <property type="term" value="C:cytosol"/>
    <property type="evidence" value="ECO:0007669"/>
    <property type="project" value="TreeGrafter"/>
</dbReference>
<evidence type="ECO:0000313" key="4">
    <source>
        <dbReference type="Proteomes" id="UP000824005"/>
    </source>
</evidence>
<dbReference type="GO" id="GO:0008641">
    <property type="term" value="F:ubiquitin-like modifier activating enzyme activity"/>
    <property type="evidence" value="ECO:0007669"/>
    <property type="project" value="InterPro"/>
</dbReference>
<sequence>MLVEPRRLGHVGETNGSGPAALVEPVPALGREQLERAQRQLPLPGFGELAQRRLRAARVLAIGAGGLGSASVPYLAGAGVGTIGIVDDDVVEISNLHRQVAHGIADIGRPKTASLADRVRETDRAVTVHEHRHRLTAANALDVFREYDLVIDGSDNFPTRYLANDAAQLLDKPLVWGAILQYQGQVGVAWHRHGPGYRDLFPAPPAPEDVIDCAGGGVLPGLCGTVGSLLATEAMKLITGLGDPLLGRVLVYDSLTARTREILYGRDPEAAPVTELIDYEAFCAGADGPASVSAAEAIELLRGPDAPVLLDVRTREERRGRRIPGALSVPLDELEQRLSEFTGPVLVHCERGPRSVRASRLLESVAQPRYVQGGIDALARLAPELLEEEPAS</sequence>
<dbReference type="Gene3D" id="3.40.250.10">
    <property type="entry name" value="Rhodanese-like domain"/>
    <property type="match status" value="1"/>
</dbReference>
<gene>
    <name evidence="3" type="ORF">H9830_14670</name>
</gene>
<dbReference type="Pfam" id="PF00899">
    <property type="entry name" value="ThiF"/>
    <property type="match status" value="1"/>
</dbReference>
<dbReference type="SUPFAM" id="SSF69572">
    <property type="entry name" value="Activating enzymes of the ubiquitin-like proteins"/>
    <property type="match status" value="1"/>
</dbReference>
<dbReference type="CDD" id="cd00158">
    <property type="entry name" value="RHOD"/>
    <property type="match status" value="1"/>
</dbReference>
<dbReference type="Pfam" id="PF00581">
    <property type="entry name" value="Rhodanese"/>
    <property type="match status" value="1"/>
</dbReference>
<reference evidence="3" key="1">
    <citation type="journal article" date="2021" name="PeerJ">
        <title>Extensive microbial diversity within the chicken gut microbiome revealed by metagenomics and culture.</title>
        <authorList>
            <person name="Gilroy R."/>
            <person name="Ravi A."/>
            <person name="Getino M."/>
            <person name="Pursley I."/>
            <person name="Horton D.L."/>
            <person name="Alikhan N.F."/>
            <person name="Baker D."/>
            <person name="Gharbi K."/>
            <person name="Hall N."/>
            <person name="Watson M."/>
            <person name="Adriaenssens E.M."/>
            <person name="Foster-Nyarko E."/>
            <person name="Jarju S."/>
            <person name="Secka A."/>
            <person name="Antonio M."/>
            <person name="Oren A."/>
            <person name="Chaudhuri R.R."/>
            <person name="La Ragione R."/>
            <person name="Hildebrand F."/>
            <person name="Pallen M.J."/>
        </authorList>
    </citation>
    <scope>NUCLEOTIDE SEQUENCE</scope>
    <source>
        <strain evidence="3">ChiGjej1B1-98</strain>
    </source>
</reference>
<organism evidence="3 4">
    <name type="scientific">Candidatus Agrococcus pullicola</name>
    <dbReference type="NCBI Taxonomy" id="2838429"/>
    <lineage>
        <taxon>Bacteria</taxon>
        <taxon>Bacillati</taxon>
        <taxon>Actinomycetota</taxon>
        <taxon>Actinomycetes</taxon>
        <taxon>Micrococcales</taxon>
        <taxon>Microbacteriaceae</taxon>
        <taxon>Agrococcus</taxon>
    </lineage>
</organism>
<proteinExistence type="predicted"/>
<dbReference type="InterPro" id="IPR000594">
    <property type="entry name" value="ThiF_NAD_FAD-bd"/>
</dbReference>
<dbReference type="PROSITE" id="PS50206">
    <property type="entry name" value="RHODANESE_3"/>
    <property type="match status" value="1"/>
</dbReference>
<dbReference type="CDD" id="cd00757">
    <property type="entry name" value="ThiF_MoeB_HesA_family"/>
    <property type="match status" value="1"/>
</dbReference>
<dbReference type="InterPro" id="IPR035985">
    <property type="entry name" value="Ubiquitin-activating_enz"/>
</dbReference>
<dbReference type="EMBL" id="DXDC01000446">
    <property type="protein sequence ID" value="HIY67505.1"/>
    <property type="molecule type" value="Genomic_DNA"/>
</dbReference>
<dbReference type="GO" id="GO:0004792">
    <property type="term" value="F:thiosulfate-cyanide sulfurtransferase activity"/>
    <property type="evidence" value="ECO:0007669"/>
    <property type="project" value="TreeGrafter"/>
</dbReference>
<dbReference type="InterPro" id="IPR036873">
    <property type="entry name" value="Rhodanese-like_dom_sf"/>
</dbReference>
<comment type="caution">
    <text evidence="3">The sequence shown here is derived from an EMBL/GenBank/DDBJ whole genome shotgun (WGS) entry which is preliminary data.</text>
</comment>
<accession>A0A9D2CBH7</accession>
<keyword evidence="3" id="KW-0808">Transferase</keyword>
<protein>
    <submittedName>
        <fullName evidence="3">ThiF family adenylyltransferase</fullName>
    </submittedName>
</protein>
<dbReference type="PANTHER" id="PTHR10953">
    <property type="entry name" value="UBIQUITIN-ACTIVATING ENZYME E1"/>
    <property type="match status" value="1"/>
</dbReference>
<dbReference type="AlphaFoldDB" id="A0A9D2CBH7"/>
<feature type="region of interest" description="Disordered" evidence="1">
    <location>
        <begin position="1"/>
        <end position="22"/>
    </location>
</feature>
<reference evidence="3" key="2">
    <citation type="submission" date="2021-04" db="EMBL/GenBank/DDBJ databases">
        <authorList>
            <person name="Gilroy R."/>
        </authorList>
    </citation>
    <scope>NUCLEOTIDE SEQUENCE</scope>
    <source>
        <strain evidence="3">ChiGjej1B1-98</strain>
    </source>
</reference>
<dbReference type="InterPro" id="IPR045886">
    <property type="entry name" value="ThiF/MoeB/HesA"/>
</dbReference>
<dbReference type="InterPro" id="IPR001763">
    <property type="entry name" value="Rhodanese-like_dom"/>
</dbReference>
<keyword evidence="3" id="KW-0548">Nucleotidyltransferase</keyword>
<dbReference type="PANTHER" id="PTHR10953:SF102">
    <property type="entry name" value="ADENYLYLTRANSFERASE AND SULFURTRANSFERASE MOCS3"/>
    <property type="match status" value="1"/>
</dbReference>
<dbReference type="GO" id="GO:0008146">
    <property type="term" value="F:sulfotransferase activity"/>
    <property type="evidence" value="ECO:0007669"/>
    <property type="project" value="TreeGrafter"/>
</dbReference>
<feature type="domain" description="Rhodanese" evidence="2">
    <location>
        <begin position="303"/>
        <end position="387"/>
    </location>
</feature>
<dbReference type="SMART" id="SM00450">
    <property type="entry name" value="RHOD"/>
    <property type="match status" value="1"/>
</dbReference>
<evidence type="ECO:0000313" key="3">
    <source>
        <dbReference type="EMBL" id="HIY67505.1"/>
    </source>
</evidence>